<evidence type="ECO:0000313" key="2">
    <source>
        <dbReference type="EMBL" id="AFP65249.1"/>
    </source>
</evidence>
<dbReference type="InterPro" id="IPR038187">
    <property type="entry name" value="NAC_A/B_dom_sf"/>
</dbReference>
<dbReference type="PROSITE" id="PS51151">
    <property type="entry name" value="NAC_AB"/>
    <property type="match status" value="1"/>
</dbReference>
<reference evidence="2 3" key="1">
    <citation type="journal article" date="2012" name="Genome Biol. Evol.">
        <title>Nucleomorph genome sequence of the cryptophyte alga Chroomonas mesostigmatica CCMP1168 reveals lineage-specific gene loss and genome complexity.</title>
        <authorList>
            <person name="Moore C.E."/>
            <person name="Curtis B."/>
            <person name="Mills T."/>
            <person name="Tanifuji G."/>
            <person name="Archibald J.M."/>
        </authorList>
    </citation>
    <scope>NUCLEOTIDE SEQUENCE [LARGE SCALE GENOMIC DNA]</scope>
    <source>
        <strain evidence="2 3">CCMP1168</strain>
    </source>
</reference>
<organism evidence="2 3">
    <name type="scientific">Chroomonas mesostigmatica CCMP1168</name>
    <dbReference type="NCBI Taxonomy" id="1195612"/>
    <lineage>
        <taxon>Eukaryota</taxon>
        <taxon>Cryptophyceae</taxon>
        <taxon>Pyrenomonadales</taxon>
        <taxon>Chroomonadaceae</taxon>
        <taxon>Chroomonas</taxon>
    </lineage>
</organism>
<dbReference type="Pfam" id="PF01849">
    <property type="entry name" value="NAC"/>
    <property type="match status" value="1"/>
</dbReference>
<dbReference type="EMBL" id="CP003680">
    <property type="protein sequence ID" value="AFP65249.1"/>
    <property type="molecule type" value="Genomic_DNA"/>
</dbReference>
<evidence type="ECO:0000313" key="3">
    <source>
        <dbReference type="Proteomes" id="UP000243348"/>
    </source>
</evidence>
<geneLocation type="nucleomorph" evidence="2"/>
<keyword evidence="2" id="KW-0542">Nucleomorph</keyword>
<dbReference type="Gene3D" id="2.20.70.30">
    <property type="entry name" value="Nascent polypeptide-associated complex domain"/>
    <property type="match status" value="1"/>
</dbReference>
<dbReference type="InterPro" id="IPR002715">
    <property type="entry name" value="Nas_poly-pep-assoc_cplx_dom"/>
</dbReference>
<dbReference type="InterPro" id="IPR016641">
    <property type="entry name" value="EGD2/NACA0like"/>
</dbReference>
<gene>
    <name evidence="2" type="ORF">CMESO_47</name>
</gene>
<protein>
    <recommendedName>
        <fullName evidence="1">NAC-A/B domain-containing protein</fullName>
    </recommendedName>
</protein>
<dbReference type="AlphaFoldDB" id="J7G2K7"/>
<dbReference type="CDD" id="cd22054">
    <property type="entry name" value="NAC_NACA"/>
    <property type="match status" value="1"/>
</dbReference>
<accession>J7G2K7</accession>
<dbReference type="Proteomes" id="UP000243348">
    <property type="component" value="Nucleomorph 1"/>
</dbReference>
<dbReference type="GO" id="GO:0005854">
    <property type="term" value="C:nascent polypeptide-associated complex"/>
    <property type="evidence" value="ECO:0007669"/>
    <property type="project" value="InterPro"/>
</dbReference>
<proteinExistence type="predicted"/>
<dbReference type="PANTHER" id="PTHR21713">
    <property type="entry name" value="NASCENT POLYPEPTIDE ASSOCIATED COMPLEX ALPHA SUBUNIT-RELATED"/>
    <property type="match status" value="1"/>
</dbReference>
<dbReference type="SMART" id="SM01407">
    <property type="entry name" value="NAC"/>
    <property type="match status" value="1"/>
</dbReference>
<name>J7G2K7_9CRYP</name>
<sequence>MMMIRRIKIFVSGKFYFYLTNKMAKENVNMDEPAFNKSTIHQIEKKSRGEKRARKALENFSYEKMKFVTKAFFQKSGNAAFVINKPDVYKNSKNQSFLIFGETSYSGTGMINQKN</sequence>
<evidence type="ECO:0000259" key="1">
    <source>
        <dbReference type="PROSITE" id="PS51151"/>
    </source>
</evidence>
<feature type="domain" description="NAC-A/B" evidence="1">
    <location>
        <begin position="47"/>
        <end position="112"/>
    </location>
</feature>